<dbReference type="AlphaFoldDB" id="A0ABC8U4V1"/>
<organism evidence="1 2">
    <name type="scientific">Ilex paraguariensis</name>
    <name type="common">yerba mate</name>
    <dbReference type="NCBI Taxonomy" id="185542"/>
    <lineage>
        <taxon>Eukaryota</taxon>
        <taxon>Viridiplantae</taxon>
        <taxon>Streptophyta</taxon>
        <taxon>Embryophyta</taxon>
        <taxon>Tracheophyta</taxon>
        <taxon>Spermatophyta</taxon>
        <taxon>Magnoliopsida</taxon>
        <taxon>eudicotyledons</taxon>
        <taxon>Gunneridae</taxon>
        <taxon>Pentapetalae</taxon>
        <taxon>asterids</taxon>
        <taxon>campanulids</taxon>
        <taxon>Aquifoliales</taxon>
        <taxon>Aquifoliaceae</taxon>
        <taxon>Ilex</taxon>
    </lineage>
</organism>
<gene>
    <name evidence="1" type="ORF">ILEXP_LOCUS46191</name>
</gene>
<evidence type="ECO:0000313" key="1">
    <source>
        <dbReference type="EMBL" id="CAK9176345.1"/>
    </source>
</evidence>
<comment type="caution">
    <text evidence="1">The sequence shown here is derived from an EMBL/GenBank/DDBJ whole genome shotgun (WGS) entry which is preliminary data.</text>
</comment>
<feature type="non-terminal residue" evidence="1">
    <location>
        <position position="1"/>
    </location>
</feature>
<accession>A0ABC8U4V1</accession>
<dbReference type="Proteomes" id="UP001642360">
    <property type="component" value="Unassembled WGS sequence"/>
</dbReference>
<protein>
    <submittedName>
        <fullName evidence="1">Uncharacterized protein</fullName>
    </submittedName>
</protein>
<feature type="non-terminal residue" evidence="1">
    <location>
        <position position="73"/>
    </location>
</feature>
<sequence>SPLVKDETENAEDPQHAYNELYNECLKQGEKFLLLSMSLKINEDEKKALHVDLVKSKAHIVGLEEEKKSLHDR</sequence>
<evidence type="ECO:0000313" key="2">
    <source>
        <dbReference type="Proteomes" id="UP001642360"/>
    </source>
</evidence>
<keyword evidence="2" id="KW-1185">Reference proteome</keyword>
<dbReference type="EMBL" id="CAUOFW020006813">
    <property type="protein sequence ID" value="CAK9176345.1"/>
    <property type="molecule type" value="Genomic_DNA"/>
</dbReference>
<name>A0ABC8U4V1_9AQUA</name>
<proteinExistence type="predicted"/>
<reference evidence="1 2" key="1">
    <citation type="submission" date="2024-02" db="EMBL/GenBank/DDBJ databases">
        <authorList>
            <person name="Vignale AGUSTIN F."/>
            <person name="Sosa J E."/>
            <person name="Modenutti C."/>
        </authorList>
    </citation>
    <scope>NUCLEOTIDE SEQUENCE [LARGE SCALE GENOMIC DNA]</scope>
</reference>